<dbReference type="RefSeq" id="WP_167086500.1">
    <property type="nucleotide sequence ID" value="NZ_WHJG01000007.1"/>
</dbReference>
<dbReference type="EMBL" id="WHJG01000007">
    <property type="protein sequence ID" value="NHZ79554.1"/>
    <property type="molecule type" value="Genomic_DNA"/>
</dbReference>
<protein>
    <submittedName>
        <fullName evidence="1">Uncharacterized protein</fullName>
    </submittedName>
</protein>
<reference evidence="1 2" key="1">
    <citation type="submission" date="2019-10" db="EMBL/GenBank/DDBJ databases">
        <title>Taxonomy of Antarctic Massilia spp.: description of Massilia rubra sp. nov., Massilia aquatica sp. nov., Massilia mucilaginosa sp. nov., Massilia frigida sp. nov. isolated from streams, lakes and regoliths.</title>
        <authorList>
            <person name="Holochova P."/>
            <person name="Sedlacek I."/>
            <person name="Kralova S."/>
            <person name="Maslanova I."/>
            <person name="Busse H.-J."/>
            <person name="Stankova E."/>
            <person name="Vrbovska V."/>
            <person name="Kovarovic V."/>
            <person name="Bartak M."/>
            <person name="Svec P."/>
            <person name="Pantucek R."/>
        </authorList>
    </citation>
    <scope>NUCLEOTIDE SEQUENCE [LARGE SCALE GENOMIC DNA]</scope>
    <source>
        <strain evidence="1 2">CCM 8695</strain>
    </source>
</reference>
<proteinExistence type="predicted"/>
<keyword evidence="2" id="KW-1185">Reference proteome</keyword>
<organism evidence="1 2">
    <name type="scientific">Massilia frigida</name>
    <dbReference type="NCBI Taxonomy" id="2609281"/>
    <lineage>
        <taxon>Bacteria</taxon>
        <taxon>Pseudomonadati</taxon>
        <taxon>Pseudomonadota</taxon>
        <taxon>Betaproteobacteria</taxon>
        <taxon>Burkholderiales</taxon>
        <taxon>Oxalobacteraceae</taxon>
        <taxon>Telluria group</taxon>
        <taxon>Massilia</taxon>
    </lineage>
</organism>
<gene>
    <name evidence="1" type="ORF">F2P44_09720</name>
</gene>
<sequence length="220" mass="24174">MTEHPIDFTAVRAELRALNRGSLLIIAERAVELVPAAQLSTLLNDVVRLTARSSESGNAPVSLPQDVRAFYDAAMAGNYYETVEINNRGRQEQSAGTDAFIAECHRLLHQCIRAADREAPSEVGNSFELLFGLLSHIDKGNDDVLFFANDGSSLDVGVDWRAALPAYFRCLAKASSPEEFAPTVERAIADFVICDRSWYVEVARNVANDAQRIALDMLVT</sequence>
<name>A0ABX0N2R1_9BURK</name>
<dbReference type="Proteomes" id="UP000621455">
    <property type="component" value="Unassembled WGS sequence"/>
</dbReference>
<evidence type="ECO:0000313" key="1">
    <source>
        <dbReference type="EMBL" id="NHZ79554.1"/>
    </source>
</evidence>
<comment type="caution">
    <text evidence="1">The sequence shown here is derived from an EMBL/GenBank/DDBJ whole genome shotgun (WGS) entry which is preliminary data.</text>
</comment>
<accession>A0ABX0N2R1</accession>
<evidence type="ECO:0000313" key="2">
    <source>
        <dbReference type="Proteomes" id="UP000621455"/>
    </source>
</evidence>